<proteinExistence type="predicted"/>
<feature type="domain" description="Thiamine pyrophosphate enzyme N-terminal TPP-binding" evidence="5">
    <location>
        <begin position="9"/>
        <end position="118"/>
    </location>
</feature>
<evidence type="ECO:0000313" key="6">
    <source>
        <dbReference type="EMBL" id="NWH05799.1"/>
    </source>
</evidence>
<dbReference type="CDD" id="cd07035">
    <property type="entry name" value="TPP_PYR_POX_like"/>
    <property type="match status" value="1"/>
</dbReference>
<name>A0A850SXC9_9BACT</name>
<dbReference type="Proteomes" id="UP000553343">
    <property type="component" value="Unassembled WGS sequence"/>
</dbReference>
<accession>A0A850SXC9</accession>
<dbReference type="Gene3D" id="3.40.50.970">
    <property type="match status" value="2"/>
</dbReference>
<reference evidence="6 7" key="1">
    <citation type="submission" date="2020-06" db="EMBL/GenBank/DDBJ databases">
        <title>High-quality draft genome of sulfate reducer Desulfobacter latus type strain AcrS2 isolated from marine sediment.</title>
        <authorList>
            <person name="Hoppe M."/>
            <person name="Larsen C.K."/>
            <person name="Marshall I.P.G."/>
            <person name="Schramm A."/>
            <person name="Marietou A.G."/>
        </authorList>
    </citation>
    <scope>NUCLEOTIDE SEQUENCE [LARGE SCALE GENOMIC DNA]</scope>
    <source>
        <strain evidence="6 7">AcRS2</strain>
    </source>
</reference>
<feature type="domain" description="Thiamine pyrophosphate enzyme TPP-binding" evidence="4">
    <location>
        <begin position="233"/>
        <end position="348"/>
    </location>
</feature>
<dbReference type="SUPFAM" id="SSF52518">
    <property type="entry name" value="Thiamin diphosphate-binding fold (THDP-binding)"/>
    <property type="match status" value="2"/>
</dbReference>
<dbReference type="GO" id="GO:0030976">
    <property type="term" value="F:thiamine pyrophosphate binding"/>
    <property type="evidence" value="ECO:0007669"/>
    <property type="project" value="InterPro"/>
</dbReference>
<evidence type="ECO:0000259" key="5">
    <source>
        <dbReference type="Pfam" id="PF02776"/>
    </source>
</evidence>
<keyword evidence="6" id="KW-0670">Pyruvate</keyword>
<dbReference type="EC" id="4.1.1.82" evidence="6"/>
<dbReference type="InterPro" id="IPR051818">
    <property type="entry name" value="TPP_dependent_decarboxylase"/>
</dbReference>
<keyword evidence="3 6" id="KW-0456">Lyase</keyword>
<evidence type="ECO:0000256" key="3">
    <source>
        <dbReference type="ARBA" id="ARBA00023239"/>
    </source>
</evidence>
<keyword evidence="1" id="KW-0210">Decarboxylase</keyword>
<dbReference type="InterPro" id="IPR017684">
    <property type="entry name" value="Phosphono-pyrv_decarboxylase"/>
</dbReference>
<dbReference type="Pfam" id="PF02775">
    <property type="entry name" value="TPP_enzyme_C"/>
    <property type="match status" value="1"/>
</dbReference>
<gene>
    <name evidence="6" type="primary">aepY</name>
    <name evidence="6" type="ORF">HXW94_12520</name>
</gene>
<evidence type="ECO:0000313" key="7">
    <source>
        <dbReference type="Proteomes" id="UP000553343"/>
    </source>
</evidence>
<sequence>MIDLIKFHKCLQKAGVEFITGVPDSLLNDFCLYVQNEFPRDRHVIAANEGNAIATAAGYHLATGSVPLVYMQNSGLGNAMNPLLSLVDENVYAIPMLLLIGWRGEPGTGDWAQHKKQGELTPVFLESMGIPFRIMDTDGEEAFDNIRWAVDHARNQSGPIALIAKKGVFAQGKKTDFLKEPSQYPMRRENAIECILKCVPANTLFVASTGRTGRELHALRDIHGTGHDKDILNVGAMGHASSIALGIALARKDRQVVCLDGDASALMHLGSLATAGKIKPPNFLHVVLNNGAHESVGGQPSAAFTSNLTAMAENAGYKTTGNAVHTEQALRNSIEVLLGDKGPNFIDVHIRKGIRNDLPPLRISHIDLKTAFSHPKS</sequence>
<keyword evidence="2" id="KW-0786">Thiamine pyrophosphate</keyword>
<comment type="caution">
    <text evidence="6">The sequence shown here is derived from an EMBL/GenBank/DDBJ whole genome shotgun (WGS) entry which is preliminary data.</text>
</comment>
<dbReference type="InterPro" id="IPR029061">
    <property type="entry name" value="THDP-binding"/>
</dbReference>
<dbReference type="GO" id="GO:0032923">
    <property type="term" value="P:organic phosphonate biosynthetic process"/>
    <property type="evidence" value="ECO:0007669"/>
    <property type="project" value="InterPro"/>
</dbReference>
<evidence type="ECO:0000259" key="4">
    <source>
        <dbReference type="Pfam" id="PF02775"/>
    </source>
</evidence>
<dbReference type="Pfam" id="PF02776">
    <property type="entry name" value="TPP_enzyme_N"/>
    <property type="match status" value="1"/>
</dbReference>
<dbReference type="InterPro" id="IPR012001">
    <property type="entry name" value="Thiamin_PyroP_enz_TPP-bd_dom"/>
</dbReference>
<evidence type="ECO:0000256" key="2">
    <source>
        <dbReference type="ARBA" id="ARBA00023052"/>
    </source>
</evidence>
<dbReference type="InterPro" id="IPR011766">
    <property type="entry name" value="TPP_enzyme_TPP-bd"/>
</dbReference>
<dbReference type="PANTHER" id="PTHR42818:SF1">
    <property type="entry name" value="SULFOPYRUVATE DECARBOXYLASE"/>
    <property type="match status" value="1"/>
</dbReference>
<evidence type="ECO:0000256" key="1">
    <source>
        <dbReference type="ARBA" id="ARBA00022793"/>
    </source>
</evidence>
<keyword evidence="7" id="KW-1185">Reference proteome</keyword>
<dbReference type="FunFam" id="3.40.50.970:FF:000100">
    <property type="entry name" value="Putative phosphonopyruvate decarboxylase"/>
    <property type="match status" value="1"/>
</dbReference>
<organism evidence="6 7">
    <name type="scientific">Desulfobacter latus</name>
    <dbReference type="NCBI Taxonomy" id="2292"/>
    <lineage>
        <taxon>Bacteria</taxon>
        <taxon>Pseudomonadati</taxon>
        <taxon>Thermodesulfobacteriota</taxon>
        <taxon>Desulfobacteria</taxon>
        <taxon>Desulfobacterales</taxon>
        <taxon>Desulfobacteraceae</taxon>
        <taxon>Desulfobacter</taxon>
    </lineage>
</organism>
<dbReference type="NCBIfam" id="TIGR03297">
    <property type="entry name" value="Ppyr-DeCO2ase"/>
    <property type="match status" value="1"/>
</dbReference>
<dbReference type="GO" id="GO:0033980">
    <property type="term" value="F:phosphonopyruvate decarboxylase activity"/>
    <property type="evidence" value="ECO:0007669"/>
    <property type="project" value="UniProtKB-EC"/>
</dbReference>
<dbReference type="AlphaFoldDB" id="A0A850SXC9"/>
<dbReference type="RefSeq" id="WP_178367254.1">
    <property type="nucleotide sequence ID" value="NZ_JACADJ010000046.1"/>
</dbReference>
<protein>
    <submittedName>
        <fullName evidence="6">Phosphonopyruvate decarboxylase</fullName>
        <ecNumber evidence="6">4.1.1.82</ecNumber>
    </submittedName>
</protein>
<dbReference type="EMBL" id="JACADJ010000046">
    <property type="protein sequence ID" value="NWH05799.1"/>
    <property type="molecule type" value="Genomic_DNA"/>
</dbReference>
<dbReference type="PANTHER" id="PTHR42818">
    <property type="entry name" value="SULFOPYRUVATE DECARBOXYLASE SUBUNIT ALPHA"/>
    <property type="match status" value="1"/>
</dbReference>